<keyword evidence="4" id="KW-0460">Magnesium</keyword>
<dbReference type="EMBL" id="BAABRU010000003">
    <property type="protein sequence ID" value="GAA5527361.1"/>
    <property type="molecule type" value="Genomic_DNA"/>
</dbReference>
<evidence type="ECO:0000313" key="5">
    <source>
        <dbReference type="EMBL" id="GAA5527361.1"/>
    </source>
</evidence>
<dbReference type="InterPro" id="IPR006439">
    <property type="entry name" value="HAD-SF_hydro_IA"/>
</dbReference>
<reference evidence="5 6" key="1">
    <citation type="submission" date="2024-02" db="EMBL/GenBank/DDBJ databases">
        <title>Herpetosiphon gulosus NBRC 112829.</title>
        <authorList>
            <person name="Ichikawa N."/>
            <person name="Katano-Makiyama Y."/>
            <person name="Hidaka K."/>
        </authorList>
    </citation>
    <scope>NUCLEOTIDE SEQUENCE [LARGE SCALE GENOMIC DNA]</scope>
    <source>
        <strain evidence="5 6">NBRC 112829</strain>
    </source>
</reference>
<dbReference type="Gene3D" id="3.40.50.1000">
    <property type="entry name" value="HAD superfamily/HAD-like"/>
    <property type="match status" value="1"/>
</dbReference>
<name>A0ABP9WXW2_9CHLR</name>
<dbReference type="InterPro" id="IPR036412">
    <property type="entry name" value="HAD-like_sf"/>
</dbReference>
<dbReference type="PANTHER" id="PTHR46470">
    <property type="entry name" value="N-ACYLNEURAMINATE-9-PHOSPHATASE"/>
    <property type="match status" value="1"/>
</dbReference>
<dbReference type="RefSeq" id="WP_345720998.1">
    <property type="nucleotide sequence ID" value="NZ_BAABRU010000003.1"/>
</dbReference>
<protein>
    <submittedName>
        <fullName evidence="5">Phosphoglycolate phosphatase</fullName>
    </submittedName>
</protein>
<gene>
    <name evidence="5" type="primary">gph_1</name>
    <name evidence="5" type="ORF">Hgul01_01145</name>
</gene>
<sequence>MSGRPLVLFDIYGTLVDVHTDEHQPALWQHLAQWLRYRGVVCSAESLHKRYFAAMQANLPAHEAYPEWQTEAVWAELLAELGLDPAEAVSITQLLRVLSIKHLRLFPDTKEALRILRQHYRLGIVSDAQRVIALAELAELEILDYFDPIVISSDYAYRKPDPRLFAHALAQVETPANQPWYIGDNLFRDVQGAQLAGLRAAWVKRPQATTEASQHTPDLIVPDLMTFALHLIANF</sequence>
<dbReference type="Proteomes" id="UP001428290">
    <property type="component" value="Unassembled WGS sequence"/>
</dbReference>
<dbReference type="NCBIfam" id="TIGR01549">
    <property type="entry name" value="HAD-SF-IA-v1"/>
    <property type="match status" value="1"/>
</dbReference>
<keyword evidence="6" id="KW-1185">Reference proteome</keyword>
<dbReference type="Gene3D" id="1.20.120.1600">
    <property type="match status" value="1"/>
</dbReference>
<comment type="cofactor">
    <cofactor evidence="1">
        <name>Mg(2+)</name>
        <dbReference type="ChEBI" id="CHEBI:18420"/>
    </cofactor>
</comment>
<evidence type="ECO:0000256" key="1">
    <source>
        <dbReference type="ARBA" id="ARBA00001946"/>
    </source>
</evidence>
<dbReference type="PRINTS" id="PR00413">
    <property type="entry name" value="HADHALOGNASE"/>
</dbReference>
<keyword evidence="2" id="KW-0479">Metal-binding</keyword>
<dbReference type="Pfam" id="PF13419">
    <property type="entry name" value="HAD_2"/>
    <property type="match status" value="1"/>
</dbReference>
<proteinExistence type="predicted"/>
<dbReference type="InterPro" id="IPR051400">
    <property type="entry name" value="HAD-like_hydrolase"/>
</dbReference>
<keyword evidence="3" id="KW-0378">Hydrolase</keyword>
<evidence type="ECO:0000256" key="4">
    <source>
        <dbReference type="ARBA" id="ARBA00022842"/>
    </source>
</evidence>
<dbReference type="InterPro" id="IPR023214">
    <property type="entry name" value="HAD_sf"/>
</dbReference>
<evidence type="ECO:0000313" key="6">
    <source>
        <dbReference type="Proteomes" id="UP001428290"/>
    </source>
</evidence>
<organism evidence="5 6">
    <name type="scientific">Herpetosiphon gulosus</name>
    <dbReference type="NCBI Taxonomy" id="1973496"/>
    <lineage>
        <taxon>Bacteria</taxon>
        <taxon>Bacillati</taxon>
        <taxon>Chloroflexota</taxon>
        <taxon>Chloroflexia</taxon>
        <taxon>Herpetosiphonales</taxon>
        <taxon>Herpetosiphonaceae</taxon>
        <taxon>Herpetosiphon</taxon>
    </lineage>
</organism>
<dbReference type="PANTHER" id="PTHR46470:SF2">
    <property type="entry name" value="GLYCERALDEHYDE 3-PHOSPHATE PHOSPHATASE"/>
    <property type="match status" value="1"/>
</dbReference>
<dbReference type="SUPFAM" id="SSF56784">
    <property type="entry name" value="HAD-like"/>
    <property type="match status" value="1"/>
</dbReference>
<evidence type="ECO:0000256" key="2">
    <source>
        <dbReference type="ARBA" id="ARBA00022723"/>
    </source>
</evidence>
<evidence type="ECO:0000256" key="3">
    <source>
        <dbReference type="ARBA" id="ARBA00022801"/>
    </source>
</evidence>
<accession>A0ABP9WXW2</accession>
<dbReference type="SFLD" id="SFLDS00003">
    <property type="entry name" value="Haloacid_Dehalogenase"/>
    <property type="match status" value="1"/>
</dbReference>
<dbReference type="SFLD" id="SFLDG01129">
    <property type="entry name" value="C1.5:_HAD__Beta-PGM__Phosphata"/>
    <property type="match status" value="1"/>
</dbReference>
<comment type="caution">
    <text evidence="5">The sequence shown here is derived from an EMBL/GenBank/DDBJ whole genome shotgun (WGS) entry which is preliminary data.</text>
</comment>
<dbReference type="InterPro" id="IPR041492">
    <property type="entry name" value="HAD_2"/>
</dbReference>